<sequence length="174" mass="19724">MNPPRSQGRKPRLERNGSSTRSASGQQSDPLSPPSNRSKRAHSNNGKRPWVYWRPSAHRLFRLTILFAIFRTAPSPSSRPPTVTFRNLRPIALGRLSAIIPWVDLQDLETYVSLPGRRSLTARFYRVRGRGIFANSLTRRLIPPGLVVSITPWETNGKPLNGLIISNPRWPDLR</sequence>
<dbReference type="AlphaFoldDB" id="A0A835Q9I7"/>
<proteinExistence type="predicted"/>
<evidence type="ECO:0000313" key="2">
    <source>
        <dbReference type="EMBL" id="KAG0468244.1"/>
    </source>
</evidence>
<protein>
    <submittedName>
        <fullName evidence="2">Uncharacterized protein</fullName>
    </submittedName>
</protein>
<accession>A0A835Q9I7</accession>
<evidence type="ECO:0000256" key="1">
    <source>
        <dbReference type="SAM" id="MobiDB-lite"/>
    </source>
</evidence>
<feature type="region of interest" description="Disordered" evidence="1">
    <location>
        <begin position="1"/>
        <end position="48"/>
    </location>
</feature>
<comment type="caution">
    <text evidence="2">The sequence shown here is derived from an EMBL/GenBank/DDBJ whole genome shotgun (WGS) entry which is preliminary data.</text>
</comment>
<dbReference type="EMBL" id="JADCNM010000009">
    <property type="protein sequence ID" value="KAG0468244.1"/>
    <property type="molecule type" value="Genomic_DNA"/>
</dbReference>
<reference evidence="2 3" key="1">
    <citation type="journal article" date="2020" name="Nat. Food">
        <title>A phased Vanilla planifolia genome enables genetic improvement of flavour and production.</title>
        <authorList>
            <person name="Hasing T."/>
            <person name="Tang H."/>
            <person name="Brym M."/>
            <person name="Khazi F."/>
            <person name="Huang T."/>
            <person name="Chambers A.H."/>
        </authorList>
    </citation>
    <scope>NUCLEOTIDE SEQUENCE [LARGE SCALE GENOMIC DNA]</scope>
    <source>
        <tissue evidence="2">Leaf</tissue>
    </source>
</reference>
<name>A0A835Q9I7_VANPL</name>
<gene>
    <name evidence="2" type="ORF">HPP92_017572</name>
</gene>
<dbReference type="Proteomes" id="UP000639772">
    <property type="component" value="Chromosome 9"/>
</dbReference>
<evidence type="ECO:0000313" key="3">
    <source>
        <dbReference type="Proteomes" id="UP000639772"/>
    </source>
</evidence>
<feature type="compositionally biased region" description="Polar residues" evidence="1">
    <location>
        <begin position="16"/>
        <end position="36"/>
    </location>
</feature>
<organism evidence="2 3">
    <name type="scientific">Vanilla planifolia</name>
    <name type="common">Vanilla</name>
    <dbReference type="NCBI Taxonomy" id="51239"/>
    <lineage>
        <taxon>Eukaryota</taxon>
        <taxon>Viridiplantae</taxon>
        <taxon>Streptophyta</taxon>
        <taxon>Embryophyta</taxon>
        <taxon>Tracheophyta</taxon>
        <taxon>Spermatophyta</taxon>
        <taxon>Magnoliopsida</taxon>
        <taxon>Liliopsida</taxon>
        <taxon>Asparagales</taxon>
        <taxon>Orchidaceae</taxon>
        <taxon>Vanilloideae</taxon>
        <taxon>Vanilleae</taxon>
        <taxon>Vanilla</taxon>
    </lineage>
</organism>